<dbReference type="GO" id="GO:0005615">
    <property type="term" value="C:extracellular space"/>
    <property type="evidence" value="ECO:0007669"/>
    <property type="project" value="TreeGrafter"/>
</dbReference>
<evidence type="ECO:0000313" key="13">
    <source>
        <dbReference type="EMBL" id="KAK9953758.1"/>
    </source>
</evidence>
<feature type="domain" description="Endothelin-like toxin" evidence="12">
    <location>
        <begin position="120"/>
        <end position="141"/>
    </location>
</feature>
<reference evidence="13 14" key="1">
    <citation type="submission" date="2024-05" db="EMBL/GenBank/DDBJ databases">
        <title>A high-quality chromosomal-level genome assembly of Topmouth culter (Culter alburnus).</title>
        <authorList>
            <person name="Zhao H."/>
        </authorList>
    </citation>
    <scope>NUCLEOTIDE SEQUENCE [LARGE SCALE GENOMIC DNA]</scope>
    <source>
        <strain evidence="13">CATC2023</strain>
        <tissue evidence="13">Muscle</tissue>
    </source>
</reference>
<dbReference type="GO" id="GO:0019229">
    <property type="term" value="P:regulation of vasoconstriction"/>
    <property type="evidence" value="ECO:0007669"/>
    <property type="project" value="InterPro"/>
</dbReference>
<dbReference type="GO" id="GO:0005179">
    <property type="term" value="F:hormone activity"/>
    <property type="evidence" value="ECO:0007669"/>
    <property type="project" value="TreeGrafter"/>
</dbReference>
<dbReference type="PANTHER" id="PTHR13874:SF11">
    <property type="entry name" value="ENDOTHELIN-3"/>
    <property type="match status" value="1"/>
</dbReference>
<dbReference type="GO" id="GO:0006874">
    <property type="term" value="P:intracellular calcium ion homeostasis"/>
    <property type="evidence" value="ECO:0007669"/>
    <property type="project" value="TreeGrafter"/>
</dbReference>
<keyword evidence="7" id="KW-1015">Disulfide bond</keyword>
<comment type="similarity">
    <text evidence="3">Belongs to the endothelin/sarafotoxin family.</text>
</comment>
<dbReference type="GO" id="GO:0014826">
    <property type="term" value="P:vein smooth muscle contraction"/>
    <property type="evidence" value="ECO:0007669"/>
    <property type="project" value="TreeGrafter"/>
</dbReference>
<evidence type="ECO:0000256" key="8">
    <source>
        <dbReference type="ARBA" id="ARBA00023322"/>
    </source>
</evidence>
<organism evidence="13 14">
    <name type="scientific">Culter alburnus</name>
    <name type="common">Topmouth culter</name>
    <dbReference type="NCBI Taxonomy" id="194366"/>
    <lineage>
        <taxon>Eukaryota</taxon>
        <taxon>Metazoa</taxon>
        <taxon>Chordata</taxon>
        <taxon>Craniata</taxon>
        <taxon>Vertebrata</taxon>
        <taxon>Euteleostomi</taxon>
        <taxon>Actinopterygii</taxon>
        <taxon>Neopterygii</taxon>
        <taxon>Teleostei</taxon>
        <taxon>Ostariophysi</taxon>
        <taxon>Cypriniformes</taxon>
        <taxon>Xenocyprididae</taxon>
        <taxon>Xenocypridinae</taxon>
        <taxon>Culter</taxon>
    </lineage>
</organism>
<keyword evidence="4" id="KW-0964">Secreted</keyword>
<evidence type="ECO:0000256" key="2">
    <source>
        <dbReference type="ARBA" id="ARBA00004613"/>
    </source>
</evidence>
<dbReference type="SMART" id="SM00272">
    <property type="entry name" value="END"/>
    <property type="match status" value="2"/>
</dbReference>
<dbReference type="Proteomes" id="UP001479290">
    <property type="component" value="Unassembled WGS sequence"/>
</dbReference>
<dbReference type="InterPro" id="IPR001928">
    <property type="entry name" value="Endothln-like_toxin"/>
</dbReference>
<evidence type="ECO:0000256" key="3">
    <source>
        <dbReference type="ARBA" id="ARBA00010959"/>
    </source>
</evidence>
<proteinExistence type="inferred from homology"/>
<keyword evidence="14" id="KW-1185">Reference proteome</keyword>
<evidence type="ECO:0000256" key="6">
    <source>
        <dbReference type="ARBA" id="ARBA00022858"/>
    </source>
</evidence>
<evidence type="ECO:0000256" key="10">
    <source>
        <dbReference type="ARBA" id="ARBA00041850"/>
    </source>
</evidence>
<dbReference type="Pfam" id="PF00322">
    <property type="entry name" value="Endothelin"/>
    <property type="match status" value="1"/>
</dbReference>
<evidence type="ECO:0000256" key="5">
    <source>
        <dbReference type="ARBA" id="ARBA00022729"/>
    </source>
</evidence>
<accession>A0AAW1YYU7</accession>
<evidence type="ECO:0000313" key="14">
    <source>
        <dbReference type="Proteomes" id="UP001479290"/>
    </source>
</evidence>
<keyword evidence="8" id="KW-0839">Vasoconstrictor</keyword>
<dbReference type="InterPro" id="IPR020475">
    <property type="entry name" value="Endothelin"/>
</dbReference>
<dbReference type="InterPro" id="IPR019764">
    <property type="entry name" value="Endothelin_toxin_CS"/>
</dbReference>
<name>A0AAW1YYU7_CULAL</name>
<dbReference type="AlphaFoldDB" id="A0AAW1YYU7"/>
<comment type="caution">
    <text evidence="13">The sequence shown here is derived from an EMBL/GenBank/DDBJ whole genome shotgun (WGS) entry which is preliminary data.</text>
</comment>
<dbReference type="PRINTS" id="PR00365">
    <property type="entry name" value="ENDOTHELIN"/>
</dbReference>
<feature type="domain" description="Endothelin-like toxin" evidence="12">
    <location>
        <begin position="65"/>
        <end position="86"/>
    </location>
</feature>
<dbReference type="PROSITE" id="PS00270">
    <property type="entry name" value="ENDOTHELIN"/>
    <property type="match status" value="2"/>
</dbReference>
<keyword evidence="6" id="KW-0838">Vasoactive</keyword>
<evidence type="ECO:0000259" key="12">
    <source>
        <dbReference type="SMART" id="SM00272"/>
    </source>
</evidence>
<evidence type="ECO:0000256" key="9">
    <source>
        <dbReference type="ARBA" id="ARBA00040198"/>
    </source>
</evidence>
<evidence type="ECO:0000256" key="1">
    <source>
        <dbReference type="ARBA" id="ARBA00003023"/>
    </source>
</evidence>
<comment type="function">
    <text evidence="1">Endothelins are endothelium-derived vasoconstrictor peptides.</text>
</comment>
<evidence type="ECO:0000256" key="11">
    <source>
        <dbReference type="SAM" id="SignalP"/>
    </source>
</evidence>
<feature type="chain" id="PRO_5043833802" description="Endothelin-3" evidence="11">
    <location>
        <begin position="24"/>
        <end position="159"/>
    </location>
</feature>
<evidence type="ECO:0000256" key="7">
    <source>
        <dbReference type="ARBA" id="ARBA00023157"/>
    </source>
</evidence>
<comment type="subcellular location">
    <subcellularLocation>
        <location evidence="2">Secreted</location>
    </subcellularLocation>
</comment>
<dbReference type="EMBL" id="JAWDJR010000022">
    <property type="protein sequence ID" value="KAK9953758.1"/>
    <property type="molecule type" value="Genomic_DNA"/>
</dbReference>
<dbReference type="PANTHER" id="PTHR13874">
    <property type="entry name" value="ENDOTHELIN"/>
    <property type="match status" value="1"/>
</dbReference>
<protein>
    <recommendedName>
        <fullName evidence="9">Endothelin-3</fullName>
    </recommendedName>
    <alternativeName>
        <fullName evidence="10">Preproendothelin-3</fullName>
    </alternativeName>
</protein>
<gene>
    <name evidence="13" type="ORF">ABG768_015885</name>
</gene>
<dbReference type="GO" id="GO:0031708">
    <property type="term" value="F:endothelin B receptor binding"/>
    <property type="evidence" value="ECO:0007669"/>
    <property type="project" value="TreeGrafter"/>
</dbReference>
<sequence>MAKLFVDALLLTVSLLNIFTVGASLSRTGDLHSSPVFCDDPNSVLHQQTEAELISASHTHTRSKRCTCYSFKDRECVYYCHLGIIWINTPQRTVPYGMSSYRSPQRLRRSSGTEGLLLHRCTCADHNDAQCYNFCDTRFVGSKLAMPDSRINHSWSNGF</sequence>
<feature type="signal peptide" evidence="11">
    <location>
        <begin position="1"/>
        <end position="23"/>
    </location>
</feature>
<evidence type="ECO:0000256" key="4">
    <source>
        <dbReference type="ARBA" id="ARBA00022525"/>
    </source>
</evidence>
<dbReference type="GO" id="GO:0003100">
    <property type="term" value="P:regulation of systemic arterial blood pressure by endothelin"/>
    <property type="evidence" value="ECO:0007669"/>
    <property type="project" value="TreeGrafter"/>
</dbReference>
<keyword evidence="5 11" id="KW-0732">Signal</keyword>